<evidence type="ECO:0000313" key="3">
    <source>
        <dbReference type="Proteomes" id="UP001456524"/>
    </source>
</evidence>
<feature type="compositionally biased region" description="Polar residues" evidence="1">
    <location>
        <begin position="112"/>
        <end position="126"/>
    </location>
</feature>
<comment type="caution">
    <text evidence="2">The sequence shown here is derived from an EMBL/GenBank/DDBJ whole genome shotgun (WGS) entry which is preliminary data.</text>
</comment>
<dbReference type="EMBL" id="JBBWUH010000008">
    <property type="protein sequence ID" value="KAK8159546.1"/>
    <property type="molecule type" value="Genomic_DNA"/>
</dbReference>
<reference evidence="2 3" key="1">
    <citation type="journal article" date="2022" name="G3 (Bethesda)">
        <title>Enemy or ally: a genomic approach to elucidate the lifestyle of Phyllosticta citrichinaensis.</title>
        <authorList>
            <person name="Buijs V.A."/>
            <person name="Groenewald J.Z."/>
            <person name="Haridas S."/>
            <person name="LaButti K.M."/>
            <person name="Lipzen A."/>
            <person name="Martin F.M."/>
            <person name="Barry K."/>
            <person name="Grigoriev I.V."/>
            <person name="Crous P.W."/>
            <person name="Seidl M.F."/>
        </authorList>
    </citation>
    <scope>NUCLEOTIDE SEQUENCE [LARGE SCALE GENOMIC DNA]</scope>
    <source>
        <strain evidence="2 3">CBS 129764</strain>
    </source>
</reference>
<gene>
    <name evidence="2" type="ORF">IWX90DRAFT_417493</name>
</gene>
<feature type="region of interest" description="Disordered" evidence="1">
    <location>
        <begin position="244"/>
        <end position="274"/>
    </location>
</feature>
<feature type="region of interest" description="Disordered" evidence="1">
    <location>
        <begin position="112"/>
        <end position="149"/>
    </location>
</feature>
<feature type="region of interest" description="Disordered" evidence="1">
    <location>
        <begin position="1"/>
        <end position="97"/>
    </location>
</feature>
<feature type="region of interest" description="Disordered" evidence="1">
    <location>
        <begin position="641"/>
        <end position="670"/>
    </location>
</feature>
<feature type="compositionally biased region" description="Polar residues" evidence="1">
    <location>
        <begin position="294"/>
        <end position="306"/>
    </location>
</feature>
<feature type="compositionally biased region" description="Low complexity" evidence="1">
    <location>
        <begin position="252"/>
        <end position="266"/>
    </location>
</feature>
<keyword evidence="3" id="KW-1185">Reference proteome</keyword>
<dbReference type="PANTHER" id="PTHR38166:SF1">
    <property type="entry name" value="C2H2-TYPE DOMAIN-CONTAINING PROTEIN"/>
    <property type="match status" value="1"/>
</dbReference>
<feature type="compositionally biased region" description="Polar residues" evidence="1">
    <location>
        <begin position="136"/>
        <end position="149"/>
    </location>
</feature>
<feature type="compositionally biased region" description="Basic and acidic residues" evidence="1">
    <location>
        <begin position="324"/>
        <end position="333"/>
    </location>
</feature>
<evidence type="ECO:0000256" key="1">
    <source>
        <dbReference type="SAM" id="MobiDB-lite"/>
    </source>
</evidence>
<feature type="region of interest" description="Disordered" evidence="1">
    <location>
        <begin position="294"/>
        <end position="333"/>
    </location>
</feature>
<feature type="compositionally biased region" description="Basic and acidic residues" evidence="1">
    <location>
        <begin position="76"/>
        <end position="92"/>
    </location>
</feature>
<evidence type="ECO:0000313" key="2">
    <source>
        <dbReference type="EMBL" id="KAK8159546.1"/>
    </source>
</evidence>
<name>A0ABR1XLB4_9PEZI</name>
<dbReference type="PANTHER" id="PTHR38166">
    <property type="entry name" value="C2H2-TYPE DOMAIN-CONTAINING PROTEIN-RELATED"/>
    <property type="match status" value="1"/>
</dbReference>
<accession>A0ABR1XLB4</accession>
<sequence>MPHTKRFTTTRESRSQPLPETGASPKLTPDMSRRTSAGTPPPVLQLERPKSDLTNTTEDLDGGVRVTNPPDSSVPRSRDLNLHKLSRVEDSPSPRAPLMQYRATWSYPLVQSSKAQSQAGPSPSDQQRPKEIRSKYASSGQSPATNPKEISTDLFSTQRSGTSSVQASQYGGSTVAYGTTAPMSHTYWEIAKRAPPTDPSDGRYLSRPHAHRLLGIYTKEIAGCIMTDFRTDLLQGESQLECEDYSGETSEADSPSSCESNSDCSPIKPGTDDGYLDELDTSSLRFPLESWQEFATSRGSTSQPPASGNDRARISSTSTASNKRGRDLQRAKNAEMMTKRTDLAERNAVMTKVWTFLVLRPLKESLHVHTTKDQEERPRQRHARPIVCPRCYSPFESQDGLDTHINQPVRCPEAFHRQNIEGFGLDQERQLKSKRRVAGVNTEEEKWRAVYRILFPNDVDIPSPYQDSEDTTGPRTIDFSRWEQTLQDELLRVVRQMLEDTLSREMRAIEQTLRNQLPDIIRNAREQLFTAFVSDTLGPIQYPAPFEDRPADLTQPAAGSRLETIGQEAHRASEGLPTADQTPEALEIRLELAPELNTAPVDLAPQSFTVDGVSLAADGVAFDWVDPLETQMQYKFLNSVSETTGLGNGGDAPITPPDDPEAEAQLLKTS</sequence>
<organism evidence="2 3">
    <name type="scientific">Phyllosticta citrichinensis</name>
    <dbReference type="NCBI Taxonomy" id="1130410"/>
    <lineage>
        <taxon>Eukaryota</taxon>
        <taxon>Fungi</taxon>
        <taxon>Dikarya</taxon>
        <taxon>Ascomycota</taxon>
        <taxon>Pezizomycotina</taxon>
        <taxon>Dothideomycetes</taxon>
        <taxon>Dothideomycetes incertae sedis</taxon>
        <taxon>Botryosphaeriales</taxon>
        <taxon>Phyllostictaceae</taxon>
        <taxon>Phyllosticta</taxon>
    </lineage>
</organism>
<proteinExistence type="predicted"/>
<dbReference type="Proteomes" id="UP001456524">
    <property type="component" value="Unassembled WGS sequence"/>
</dbReference>
<protein>
    <submittedName>
        <fullName evidence="2">Uncharacterized protein</fullName>
    </submittedName>
</protein>